<feature type="transmembrane region" description="Helical" evidence="7">
    <location>
        <begin position="165"/>
        <end position="188"/>
    </location>
</feature>
<evidence type="ECO:0000256" key="7">
    <source>
        <dbReference type="SAM" id="Phobius"/>
    </source>
</evidence>
<dbReference type="InterPro" id="IPR050846">
    <property type="entry name" value="TLCD"/>
</dbReference>
<feature type="transmembrane region" description="Helical" evidence="7">
    <location>
        <begin position="31"/>
        <end position="51"/>
    </location>
</feature>
<feature type="transmembrane region" description="Helical" evidence="7">
    <location>
        <begin position="110"/>
        <end position="129"/>
    </location>
</feature>
<keyword evidence="3 7" id="KW-1133">Transmembrane helix</keyword>
<dbReference type="GO" id="GO:0055088">
    <property type="term" value="P:lipid homeostasis"/>
    <property type="evidence" value="ECO:0007669"/>
    <property type="project" value="TreeGrafter"/>
</dbReference>
<dbReference type="EMBL" id="PDLN01000001">
    <property type="protein sequence ID" value="RDW95270.1"/>
    <property type="molecule type" value="Genomic_DNA"/>
</dbReference>
<evidence type="ECO:0000259" key="8">
    <source>
        <dbReference type="PROSITE" id="PS50922"/>
    </source>
</evidence>
<dbReference type="InterPro" id="IPR006634">
    <property type="entry name" value="TLC-dom"/>
</dbReference>
<dbReference type="Pfam" id="PF03798">
    <property type="entry name" value="TRAM_LAG1_CLN8"/>
    <property type="match status" value="1"/>
</dbReference>
<keyword evidence="2 5" id="KW-0812">Transmembrane</keyword>
<dbReference type="GO" id="GO:0005783">
    <property type="term" value="C:endoplasmic reticulum"/>
    <property type="evidence" value="ECO:0007669"/>
    <property type="project" value="TreeGrafter"/>
</dbReference>
<feature type="domain" description="TLC" evidence="8">
    <location>
        <begin position="69"/>
        <end position="314"/>
    </location>
</feature>
<proteinExistence type="predicted"/>
<accession>A0A3D8T9P1</accession>
<dbReference type="GO" id="GO:0016020">
    <property type="term" value="C:membrane"/>
    <property type="evidence" value="ECO:0007669"/>
    <property type="project" value="UniProtKB-SubCell"/>
</dbReference>
<feature type="compositionally biased region" description="Basic and acidic residues" evidence="6">
    <location>
        <begin position="314"/>
        <end position="326"/>
    </location>
</feature>
<name>A0A3D8T9P1_9HELO</name>
<evidence type="ECO:0000256" key="1">
    <source>
        <dbReference type="ARBA" id="ARBA00004141"/>
    </source>
</evidence>
<dbReference type="PANTHER" id="PTHR13439">
    <property type="entry name" value="CT120 PROTEIN"/>
    <property type="match status" value="1"/>
</dbReference>
<feature type="transmembrane region" description="Helical" evidence="7">
    <location>
        <begin position="200"/>
        <end position="220"/>
    </location>
</feature>
<dbReference type="OrthoDB" id="10266980at2759"/>
<evidence type="ECO:0000256" key="6">
    <source>
        <dbReference type="SAM" id="MobiDB-lite"/>
    </source>
</evidence>
<comment type="caution">
    <text evidence="9">The sequence shown here is derived from an EMBL/GenBank/DDBJ whole genome shotgun (WGS) entry which is preliminary data.</text>
</comment>
<organism evidence="9 10">
    <name type="scientific">Coleophoma crateriformis</name>
    <dbReference type="NCBI Taxonomy" id="565419"/>
    <lineage>
        <taxon>Eukaryota</taxon>
        <taxon>Fungi</taxon>
        <taxon>Dikarya</taxon>
        <taxon>Ascomycota</taxon>
        <taxon>Pezizomycotina</taxon>
        <taxon>Leotiomycetes</taxon>
        <taxon>Helotiales</taxon>
        <taxon>Dermateaceae</taxon>
        <taxon>Coleophoma</taxon>
    </lineage>
</organism>
<evidence type="ECO:0000256" key="2">
    <source>
        <dbReference type="ARBA" id="ARBA00022692"/>
    </source>
</evidence>
<feature type="transmembrane region" description="Helical" evidence="7">
    <location>
        <begin position="72"/>
        <end position="95"/>
    </location>
</feature>
<comment type="subcellular location">
    <subcellularLocation>
        <location evidence="1">Membrane</location>
        <topology evidence="1">Multi-pass membrane protein</topology>
    </subcellularLocation>
</comment>
<sequence>MHDPFPIPQQPWLSKAVQPFADYFSLTTLPIHIHEVLFAFFSYTFINIVVAPRISTWLFPDKYPKLSRDRKINWDVHVVSLVQSTMINILALWVMFTDEDRKSMDWTQRIWGYTGAAGMIQGLAAGYFLWDLMISLQNIKVFGLGMLAHAVSALIVFSFGFRPFLNFYGCTFILYELSTPFLNFHWFFDKLDMTGSRAQLYNGLVLLAMFFSCRLVWGTYQSVRVYQDVWAALHHKPAGPSIHLDMLNNSTNAAMDAAAGKNAMPIHNDIMQFAGEEYIPLWLALTYLGSNVILNTLNFFWFAKMIETVRKRFQPPKERKTKEKAVAMRSTGANGSKKITVDETEVRRRKVGEEEVAPPAA</sequence>
<keyword evidence="10" id="KW-1185">Reference proteome</keyword>
<keyword evidence="4 5" id="KW-0472">Membrane</keyword>
<reference evidence="9 10" key="1">
    <citation type="journal article" date="2018" name="IMA Fungus">
        <title>IMA Genome-F 9: Draft genome sequence of Annulohypoxylon stygium, Aspergillus mulundensis, Berkeleyomyces basicola (syn. Thielaviopsis basicola), Ceratocystis smalleyi, two Cercospora beticola strains, Coleophoma cylindrospora, Fusarium fracticaudum, Phialophora cf. hyalina, and Morchella septimelata.</title>
        <authorList>
            <person name="Wingfield B.D."/>
            <person name="Bills G.F."/>
            <person name="Dong Y."/>
            <person name="Huang W."/>
            <person name="Nel W.J."/>
            <person name="Swalarsk-Parry B.S."/>
            <person name="Vaghefi N."/>
            <person name="Wilken P.M."/>
            <person name="An Z."/>
            <person name="de Beer Z.W."/>
            <person name="De Vos L."/>
            <person name="Chen L."/>
            <person name="Duong T.A."/>
            <person name="Gao Y."/>
            <person name="Hammerbacher A."/>
            <person name="Kikkert J.R."/>
            <person name="Li Y."/>
            <person name="Li H."/>
            <person name="Li K."/>
            <person name="Li Q."/>
            <person name="Liu X."/>
            <person name="Ma X."/>
            <person name="Naidoo K."/>
            <person name="Pethybridge S.J."/>
            <person name="Sun J."/>
            <person name="Steenkamp E.T."/>
            <person name="van der Nest M.A."/>
            <person name="van Wyk S."/>
            <person name="Wingfield M.J."/>
            <person name="Xiong C."/>
            <person name="Yue Q."/>
            <person name="Zhang X."/>
        </authorList>
    </citation>
    <scope>NUCLEOTIDE SEQUENCE [LARGE SCALE GENOMIC DNA]</scope>
    <source>
        <strain evidence="9 10">BP5796</strain>
    </source>
</reference>
<gene>
    <name evidence="9" type="ORF">BP5796_01033</name>
</gene>
<evidence type="ECO:0000256" key="5">
    <source>
        <dbReference type="PROSITE-ProRule" id="PRU00205"/>
    </source>
</evidence>
<feature type="transmembrane region" description="Helical" evidence="7">
    <location>
        <begin position="281"/>
        <end position="303"/>
    </location>
</feature>
<evidence type="ECO:0000313" key="9">
    <source>
        <dbReference type="EMBL" id="RDW95270.1"/>
    </source>
</evidence>
<dbReference type="Proteomes" id="UP000256328">
    <property type="component" value="Unassembled WGS sequence"/>
</dbReference>
<evidence type="ECO:0000313" key="10">
    <source>
        <dbReference type="Proteomes" id="UP000256328"/>
    </source>
</evidence>
<feature type="region of interest" description="Disordered" evidence="6">
    <location>
        <begin position="314"/>
        <end position="361"/>
    </location>
</feature>
<dbReference type="PROSITE" id="PS50922">
    <property type="entry name" value="TLC"/>
    <property type="match status" value="1"/>
</dbReference>
<protein>
    <recommendedName>
        <fullName evidence="8">TLC domain-containing protein</fullName>
    </recommendedName>
</protein>
<feature type="transmembrane region" description="Helical" evidence="7">
    <location>
        <begin position="141"/>
        <end position="159"/>
    </location>
</feature>
<dbReference type="PANTHER" id="PTHR13439:SF0">
    <property type="entry name" value="TOPOISOMERASE I DAMAGE AFFECTED PROTEIN 4"/>
    <property type="match status" value="1"/>
</dbReference>
<evidence type="ECO:0000256" key="4">
    <source>
        <dbReference type="ARBA" id="ARBA00023136"/>
    </source>
</evidence>
<evidence type="ECO:0000256" key="3">
    <source>
        <dbReference type="ARBA" id="ARBA00022989"/>
    </source>
</evidence>
<dbReference type="SMART" id="SM00724">
    <property type="entry name" value="TLC"/>
    <property type="match status" value="1"/>
</dbReference>
<dbReference type="AlphaFoldDB" id="A0A3D8T9P1"/>